<evidence type="ECO:0000313" key="6">
    <source>
        <dbReference type="EMBL" id="PHU37290.1"/>
    </source>
</evidence>
<keyword evidence="3 5" id="KW-1133">Transmembrane helix</keyword>
<dbReference type="AlphaFoldDB" id="A0A2G3E2B1"/>
<evidence type="ECO:0000256" key="3">
    <source>
        <dbReference type="ARBA" id="ARBA00022989"/>
    </source>
</evidence>
<dbReference type="PANTHER" id="PTHR35529:SF1">
    <property type="entry name" value="MANGANESE EFFLUX PUMP MNTP-RELATED"/>
    <property type="match status" value="1"/>
</dbReference>
<dbReference type="InterPro" id="IPR003810">
    <property type="entry name" value="Mntp/YtaF"/>
</dbReference>
<feature type="transmembrane region" description="Helical" evidence="5">
    <location>
        <begin position="170"/>
        <end position="191"/>
    </location>
</feature>
<evidence type="ECO:0008006" key="8">
    <source>
        <dbReference type="Google" id="ProtNLM"/>
    </source>
</evidence>
<feature type="transmembrane region" description="Helical" evidence="5">
    <location>
        <begin position="139"/>
        <end position="158"/>
    </location>
</feature>
<reference evidence="6 7" key="2">
    <citation type="submission" date="2017-10" db="EMBL/GenBank/DDBJ databases">
        <authorList>
            <person name="Banno H."/>
            <person name="Chua N.-H."/>
        </authorList>
    </citation>
    <scope>NUCLEOTIDE SEQUENCE [LARGE SCALE GENOMIC DNA]</scope>
    <source>
        <strain evidence="6 7">JK623</strain>
    </source>
</reference>
<organism evidence="6 7">
    <name type="scientific">Agathobacter ruminis</name>
    <dbReference type="NCBI Taxonomy" id="1712665"/>
    <lineage>
        <taxon>Bacteria</taxon>
        <taxon>Bacillati</taxon>
        <taxon>Bacillota</taxon>
        <taxon>Clostridia</taxon>
        <taxon>Lachnospirales</taxon>
        <taxon>Lachnospiraceae</taxon>
        <taxon>Agathobacter</taxon>
    </lineage>
</organism>
<keyword evidence="7" id="KW-1185">Reference proteome</keyword>
<dbReference type="Pfam" id="PF02659">
    <property type="entry name" value="Mntp"/>
    <property type="match status" value="1"/>
</dbReference>
<dbReference type="Proteomes" id="UP000224563">
    <property type="component" value="Unassembled WGS sequence"/>
</dbReference>
<feature type="transmembrane region" description="Helical" evidence="5">
    <location>
        <begin position="70"/>
        <end position="91"/>
    </location>
</feature>
<dbReference type="PANTHER" id="PTHR35529">
    <property type="entry name" value="MANGANESE EFFLUX PUMP MNTP-RELATED"/>
    <property type="match status" value="1"/>
</dbReference>
<evidence type="ECO:0000256" key="5">
    <source>
        <dbReference type="SAM" id="Phobius"/>
    </source>
</evidence>
<comment type="caution">
    <text evidence="6">The sequence shown here is derived from an EMBL/GenBank/DDBJ whole genome shotgun (WGS) entry which is preliminary data.</text>
</comment>
<name>A0A2G3E2B1_9FIRM</name>
<proteinExistence type="predicted"/>
<dbReference type="RefSeq" id="WP_099386397.1">
    <property type="nucleotide sequence ID" value="NZ_JANSWH010000012.1"/>
</dbReference>
<evidence type="ECO:0000256" key="2">
    <source>
        <dbReference type="ARBA" id="ARBA00022692"/>
    </source>
</evidence>
<evidence type="ECO:0000313" key="7">
    <source>
        <dbReference type="Proteomes" id="UP000224563"/>
    </source>
</evidence>
<evidence type="ECO:0000256" key="1">
    <source>
        <dbReference type="ARBA" id="ARBA00022475"/>
    </source>
</evidence>
<evidence type="ECO:0000256" key="4">
    <source>
        <dbReference type="ARBA" id="ARBA00023136"/>
    </source>
</evidence>
<feature type="transmembrane region" description="Helical" evidence="5">
    <location>
        <begin position="35"/>
        <end position="58"/>
    </location>
</feature>
<sequence length="194" mass="21736">MGWFENLLIVAGISLDLFANMECQGSLVAKVNKKHLTLICLIVGAWQLAALFVGYFFANLLLTKQHIANDFLVGELIAVIIFLGLGCRLIVKGIKNERIQEHLEMTLGYKRFIRMASLTSIYTVLAGIAFAFFGTDMRMILIMIVSFSIVFVISGMYVGYHYGFEAKGKAYFAGTFLLWAAGIDLIVRLVIQYR</sequence>
<keyword evidence="1" id="KW-1003">Cell membrane</keyword>
<dbReference type="EMBL" id="PDYG01000070">
    <property type="protein sequence ID" value="PHU37290.1"/>
    <property type="molecule type" value="Genomic_DNA"/>
</dbReference>
<feature type="transmembrane region" description="Helical" evidence="5">
    <location>
        <begin position="112"/>
        <end position="133"/>
    </location>
</feature>
<reference evidence="6 7" key="1">
    <citation type="submission" date="2017-10" db="EMBL/GenBank/DDBJ databases">
        <title>Resolving the taxonomy of Roseburia spp., Eubacterium rectale and Agathobacter spp. through phylogenomic analysis.</title>
        <authorList>
            <person name="Sheridan P.O."/>
            <person name="Walker A.W."/>
            <person name="Duncan S.H."/>
            <person name="Scott K.P."/>
            <person name="Toole P.W.O."/>
            <person name="Luis P."/>
            <person name="Flint H.J."/>
        </authorList>
    </citation>
    <scope>NUCLEOTIDE SEQUENCE [LARGE SCALE GENOMIC DNA]</scope>
    <source>
        <strain evidence="6 7">JK623</strain>
    </source>
</reference>
<gene>
    <name evidence="6" type="ORF">CSX02_08760</name>
</gene>
<keyword evidence="2 5" id="KW-0812">Transmembrane</keyword>
<protein>
    <recommendedName>
        <fullName evidence="8">Mn2+ efflux pump MntP</fullName>
    </recommendedName>
</protein>
<accession>A0A2G3E2B1</accession>
<keyword evidence="4 5" id="KW-0472">Membrane</keyword>